<dbReference type="EMBL" id="CP039375">
    <property type="protein sequence ID" value="QCD64766.1"/>
    <property type="molecule type" value="Genomic_DNA"/>
</dbReference>
<protein>
    <submittedName>
        <fullName evidence="6">ABC transporter substrate-binding protein</fullName>
    </submittedName>
</protein>
<dbReference type="GO" id="GO:0043190">
    <property type="term" value="C:ATP-binding cassette (ABC) transporter complex"/>
    <property type="evidence" value="ECO:0007669"/>
    <property type="project" value="InterPro"/>
</dbReference>
<dbReference type="SUPFAM" id="SSF53850">
    <property type="entry name" value="Periplasmic binding protein-like II"/>
    <property type="match status" value="1"/>
</dbReference>
<reference evidence="6 7" key="2">
    <citation type="submission" date="2019-04" db="EMBL/GenBank/DDBJ databases">
        <authorList>
            <person name="Yang S."/>
            <person name="Wei W."/>
        </authorList>
    </citation>
    <scope>NUCLEOTIDE SEQUENCE [LARGE SCALE GENOMIC DNA]</scope>
    <source>
        <strain evidence="7">ZP60</strain>
    </source>
</reference>
<feature type="region of interest" description="Disordered" evidence="4">
    <location>
        <begin position="33"/>
        <end position="73"/>
    </location>
</feature>
<evidence type="ECO:0000313" key="6">
    <source>
        <dbReference type="EMBL" id="QCD64766.1"/>
    </source>
</evidence>
<sequence length="628" mass="69351">MANNHTDHEHQSILSRRRFVSGVSLAGIAGLAGCGGQQAEQTATETSGDGGDETDAGDTDTETETEVQATSEAQRKIQELAYITNQTLPVLPVMEKLAQSFQSTDDWNVPGTDSDAVQTYWPTEWLPREGQWTATDDSDDDRLTFAQWAVPQDSQYNPWNGQNYGEARRLMFDRFMKYNLATQEYTGYAIQDWEVGEETVSLTVREGLTWHNGDAVTATDVANQVKLDIYNGGSLGNFVAPEDVGAVSDRVTAVDESTVEITLAEPASETILLAYLQPKRLTAHDGSYGEFVTALDEAAGEDERASALSDLTNDTTPEPVGCGPFQFEDADSQRTLLTKYEDHPDADNINVPEAEYLYKPQNQGRWNSLINNETDGSATLFMPQNRLNQLPDSMQVSLIPRHWGMGLMFNFEEEPVDDVRVRKAIAHVVNRENAALNSGAGTQSKLAVTYPSGLTGEFNDQIEGGWLDGVADEFETYGPGESQTEAAASLLRDAGYEKQNGTWQKDGEPLELPIKGPSGFSDWVTGVETIVSNLKDFGIEAESVMLDNSTYWGSDYSNGDFVVGLQGWASYDHSYPYFHFDWIFNSWDAKNAWNLPSEFESPILHDDERDGETVTPVDIVDELSTANQ</sequence>
<gene>
    <name evidence="6" type="ORF">E5139_03570</name>
</gene>
<name>A0A4D6KHC8_9EURY</name>
<dbReference type="InterPro" id="IPR000914">
    <property type="entry name" value="SBP_5_dom"/>
</dbReference>
<feature type="compositionally biased region" description="Low complexity" evidence="4">
    <location>
        <begin position="37"/>
        <end position="47"/>
    </location>
</feature>
<dbReference type="GO" id="GO:0042597">
    <property type="term" value="C:periplasmic space"/>
    <property type="evidence" value="ECO:0007669"/>
    <property type="project" value="UniProtKB-ARBA"/>
</dbReference>
<dbReference type="InterPro" id="IPR039424">
    <property type="entry name" value="SBP_5"/>
</dbReference>
<evidence type="ECO:0000256" key="4">
    <source>
        <dbReference type="SAM" id="MobiDB-lite"/>
    </source>
</evidence>
<evidence type="ECO:0000256" key="1">
    <source>
        <dbReference type="ARBA" id="ARBA00005695"/>
    </source>
</evidence>
<feature type="compositionally biased region" description="Acidic residues" evidence="4">
    <location>
        <begin position="50"/>
        <end position="65"/>
    </location>
</feature>
<dbReference type="PROSITE" id="PS51318">
    <property type="entry name" value="TAT"/>
    <property type="match status" value="1"/>
</dbReference>
<dbReference type="AlphaFoldDB" id="A0A4D6KHC8"/>
<feature type="domain" description="Solute-binding protein family 5" evidence="5">
    <location>
        <begin position="193"/>
        <end position="584"/>
    </location>
</feature>
<dbReference type="InterPro" id="IPR006311">
    <property type="entry name" value="TAT_signal"/>
</dbReference>
<evidence type="ECO:0000256" key="2">
    <source>
        <dbReference type="ARBA" id="ARBA00022448"/>
    </source>
</evidence>
<proteinExistence type="inferred from homology"/>
<organism evidence="6 7">
    <name type="scientific">Halomicrobium mukohataei</name>
    <dbReference type="NCBI Taxonomy" id="57705"/>
    <lineage>
        <taxon>Archaea</taxon>
        <taxon>Methanobacteriati</taxon>
        <taxon>Methanobacteriota</taxon>
        <taxon>Stenosarchaea group</taxon>
        <taxon>Halobacteria</taxon>
        <taxon>Halobacteriales</taxon>
        <taxon>Haloarculaceae</taxon>
        <taxon>Halomicrobium</taxon>
    </lineage>
</organism>
<evidence type="ECO:0000256" key="3">
    <source>
        <dbReference type="ARBA" id="ARBA00022729"/>
    </source>
</evidence>
<dbReference type="PANTHER" id="PTHR30290">
    <property type="entry name" value="PERIPLASMIC BINDING COMPONENT OF ABC TRANSPORTER"/>
    <property type="match status" value="1"/>
</dbReference>
<dbReference type="Gene3D" id="3.10.105.10">
    <property type="entry name" value="Dipeptide-binding Protein, Domain 3"/>
    <property type="match status" value="1"/>
</dbReference>
<keyword evidence="3" id="KW-0732">Signal</keyword>
<keyword evidence="2" id="KW-0813">Transport</keyword>
<accession>A0A4D6KHC8</accession>
<comment type="similarity">
    <text evidence="1">Belongs to the bacterial solute-binding protein 5 family.</text>
</comment>
<dbReference type="PANTHER" id="PTHR30290:SF9">
    <property type="entry name" value="OLIGOPEPTIDE-BINDING PROTEIN APPA"/>
    <property type="match status" value="1"/>
</dbReference>
<reference evidence="6 7" key="1">
    <citation type="submission" date="2019-04" db="EMBL/GenBank/DDBJ databases">
        <title>Complete genome sequence of Arthrobacter sp. ZXY-2 associated with effective atrazine degradation and salt adaptation.</title>
        <authorList>
            <person name="Zhao X."/>
        </authorList>
    </citation>
    <scope>NUCLEOTIDE SEQUENCE [LARGE SCALE GENOMIC DNA]</scope>
    <source>
        <strain evidence="7">ZP60</strain>
    </source>
</reference>
<dbReference type="Pfam" id="PF00496">
    <property type="entry name" value="SBP_bac_5"/>
    <property type="match status" value="1"/>
</dbReference>
<dbReference type="GO" id="GO:1904680">
    <property type="term" value="F:peptide transmembrane transporter activity"/>
    <property type="evidence" value="ECO:0007669"/>
    <property type="project" value="TreeGrafter"/>
</dbReference>
<dbReference type="Gene3D" id="3.40.190.10">
    <property type="entry name" value="Periplasmic binding protein-like II"/>
    <property type="match status" value="1"/>
</dbReference>
<dbReference type="Proteomes" id="UP000297053">
    <property type="component" value="Chromosome"/>
</dbReference>
<evidence type="ECO:0000313" key="7">
    <source>
        <dbReference type="Proteomes" id="UP000297053"/>
    </source>
</evidence>
<dbReference type="GO" id="GO:0015833">
    <property type="term" value="P:peptide transport"/>
    <property type="evidence" value="ECO:0007669"/>
    <property type="project" value="TreeGrafter"/>
</dbReference>
<dbReference type="OMA" id="LTWHNGD"/>
<dbReference type="GeneID" id="42177985"/>
<dbReference type="RefSeq" id="WP_012807594.1">
    <property type="nucleotide sequence ID" value="NZ_CP039375.1"/>
</dbReference>
<dbReference type="KEGG" id="halz:E5139_03570"/>
<evidence type="ECO:0000259" key="5">
    <source>
        <dbReference type="Pfam" id="PF00496"/>
    </source>
</evidence>